<accession>A0A5C6AK39</accession>
<name>A0A5C6AK39_9BACT</name>
<keyword evidence="3" id="KW-1185">Reference proteome</keyword>
<keyword evidence="1" id="KW-0812">Transmembrane</keyword>
<reference evidence="2 3" key="1">
    <citation type="submission" date="2019-02" db="EMBL/GenBank/DDBJ databases">
        <title>Deep-cultivation of Planctomycetes and their phenomic and genomic characterization uncovers novel biology.</title>
        <authorList>
            <person name="Wiegand S."/>
            <person name="Jogler M."/>
            <person name="Boedeker C."/>
            <person name="Pinto D."/>
            <person name="Vollmers J."/>
            <person name="Rivas-Marin E."/>
            <person name="Kohn T."/>
            <person name="Peeters S.H."/>
            <person name="Heuer A."/>
            <person name="Rast P."/>
            <person name="Oberbeckmann S."/>
            <person name="Bunk B."/>
            <person name="Jeske O."/>
            <person name="Meyerdierks A."/>
            <person name="Storesund J.E."/>
            <person name="Kallscheuer N."/>
            <person name="Luecker S."/>
            <person name="Lage O.M."/>
            <person name="Pohl T."/>
            <person name="Merkel B.J."/>
            <person name="Hornburger P."/>
            <person name="Mueller R.-W."/>
            <person name="Bruemmer F."/>
            <person name="Labrenz M."/>
            <person name="Spormann A.M."/>
            <person name="Op Den Camp H."/>
            <person name="Overmann J."/>
            <person name="Amann R."/>
            <person name="Jetten M.S.M."/>
            <person name="Mascher T."/>
            <person name="Medema M.H."/>
            <person name="Devos D.P."/>
            <person name="Kaster A.-K."/>
            <person name="Ovreas L."/>
            <person name="Rohde M."/>
            <person name="Galperin M.Y."/>
            <person name="Jogler C."/>
        </authorList>
    </citation>
    <scope>NUCLEOTIDE SEQUENCE [LARGE SCALE GENOMIC DNA]</scope>
    <source>
        <strain evidence="2 3">Pla108</strain>
    </source>
</reference>
<protein>
    <submittedName>
        <fullName evidence="2">Uncharacterized protein</fullName>
    </submittedName>
</protein>
<evidence type="ECO:0000313" key="3">
    <source>
        <dbReference type="Proteomes" id="UP000317421"/>
    </source>
</evidence>
<feature type="transmembrane region" description="Helical" evidence="1">
    <location>
        <begin position="24"/>
        <end position="44"/>
    </location>
</feature>
<comment type="caution">
    <text evidence="2">The sequence shown here is derived from an EMBL/GenBank/DDBJ whole genome shotgun (WGS) entry which is preliminary data.</text>
</comment>
<gene>
    <name evidence="2" type="ORF">Pla108_07290</name>
</gene>
<organism evidence="2 3">
    <name type="scientific">Botrimarina colliarenosi</name>
    <dbReference type="NCBI Taxonomy" id="2528001"/>
    <lineage>
        <taxon>Bacteria</taxon>
        <taxon>Pseudomonadati</taxon>
        <taxon>Planctomycetota</taxon>
        <taxon>Planctomycetia</taxon>
        <taxon>Pirellulales</taxon>
        <taxon>Lacipirellulaceae</taxon>
        <taxon>Botrimarina</taxon>
    </lineage>
</organism>
<dbReference type="AlphaFoldDB" id="A0A5C6AK39"/>
<evidence type="ECO:0000313" key="2">
    <source>
        <dbReference type="EMBL" id="TWT99786.1"/>
    </source>
</evidence>
<sequence length="51" mass="5674">MGRGLKALRRMRVLYDRLVVIQDAWNSLAIAIAIAIAIVCFGVAHEKHALE</sequence>
<proteinExistence type="predicted"/>
<dbReference type="Proteomes" id="UP000317421">
    <property type="component" value="Unassembled WGS sequence"/>
</dbReference>
<keyword evidence="1" id="KW-0472">Membrane</keyword>
<evidence type="ECO:0000256" key="1">
    <source>
        <dbReference type="SAM" id="Phobius"/>
    </source>
</evidence>
<keyword evidence="1" id="KW-1133">Transmembrane helix</keyword>
<dbReference type="RefSeq" id="WP_197526211.1">
    <property type="nucleotide sequence ID" value="NZ_SJPR01000001.1"/>
</dbReference>
<dbReference type="EMBL" id="SJPR01000001">
    <property type="protein sequence ID" value="TWT99786.1"/>
    <property type="molecule type" value="Genomic_DNA"/>
</dbReference>